<name>A0A336L548_CULSO</name>
<keyword evidence="1" id="KW-1133">Transmembrane helix</keyword>
<dbReference type="PANTHER" id="PTHR39069:SF8">
    <property type="entry name" value="FI17111P1"/>
    <property type="match status" value="1"/>
</dbReference>
<evidence type="ECO:0000259" key="2">
    <source>
        <dbReference type="Pfam" id="PF01683"/>
    </source>
</evidence>
<gene>
    <name evidence="3" type="primary">CSON003440</name>
</gene>
<organism evidence="3">
    <name type="scientific">Culicoides sonorensis</name>
    <name type="common">Biting midge</name>
    <dbReference type="NCBI Taxonomy" id="179676"/>
    <lineage>
        <taxon>Eukaryota</taxon>
        <taxon>Metazoa</taxon>
        <taxon>Ecdysozoa</taxon>
        <taxon>Arthropoda</taxon>
        <taxon>Hexapoda</taxon>
        <taxon>Insecta</taxon>
        <taxon>Pterygota</taxon>
        <taxon>Neoptera</taxon>
        <taxon>Endopterygota</taxon>
        <taxon>Diptera</taxon>
        <taxon>Nematocera</taxon>
        <taxon>Chironomoidea</taxon>
        <taxon>Ceratopogonidae</taxon>
        <taxon>Ceratopogoninae</taxon>
        <taxon>Culicoides</taxon>
        <taxon>Monoculicoides</taxon>
    </lineage>
</organism>
<feature type="domain" description="EB" evidence="2">
    <location>
        <begin position="170"/>
        <end position="219"/>
    </location>
</feature>
<accession>A0A336L548</accession>
<keyword evidence="1" id="KW-0812">Transmembrane</keyword>
<feature type="transmembrane region" description="Helical" evidence="1">
    <location>
        <begin position="7"/>
        <end position="29"/>
    </location>
</feature>
<evidence type="ECO:0000256" key="1">
    <source>
        <dbReference type="SAM" id="Phobius"/>
    </source>
</evidence>
<dbReference type="EMBL" id="UFQS01001623">
    <property type="protein sequence ID" value="SSX11659.1"/>
    <property type="molecule type" value="Genomic_DNA"/>
</dbReference>
<dbReference type="InterPro" id="IPR006149">
    <property type="entry name" value="EB_dom"/>
</dbReference>
<dbReference type="PANTHER" id="PTHR39069">
    <property type="entry name" value="ECDYSONE-INDUCIBLE GENE E1, ISOFORM A"/>
    <property type="match status" value="1"/>
</dbReference>
<feature type="domain" description="EB" evidence="2">
    <location>
        <begin position="59"/>
        <end position="104"/>
    </location>
</feature>
<reference evidence="3" key="1">
    <citation type="submission" date="2018-04" db="EMBL/GenBank/DDBJ databases">
        <authorList>
            <person name="Go L.Y."/>
            <person name="Mitchell J.A."/>
        </authorList>
    </citation>
    <scope>NUCLEOTIDE SEQUENCE</scope>
    <source>
        <tissue evidence="3">Whole organism</tissue>
    </source>
</reference>
<evidence type="ECO:0000313" key="3">
    <source>
        <dbReference type="EMBL" id="SSX11659.1"/>
    </source>
</evidence>
<dbReference type="VEuPathDB" id="VectorBase:CSON003440"/>
<dbReference type="AlphaFoldDB" id="A0A336L548"/>
<keyword evidence="1" id="KW-0472">Membrane</keyword>
<dbReference type="Pfam" id="PF01683">
    <property type="entry name" value="EB"/>
    <property type="match status" value="2"/>
</dbReference>
<protein>
    <submittedName>
        <fullName evidence="3">CSON003440 protein</fullName>
    </submittedName>
</protein>
<dbReference type="EMBL" id="UFQT01001623">
    <property type="protein sequence ID" value="SSX31224.1"/>
    <property type="molecule type" value="Genomic_DNA"/>
</dbReference>
<sequence>MAFFFKNYNWFFILLVVNGLACVACHLVLHCYNNGNCYQDEICVNGRCICPLESLHSDNGICLKKVNLGDACNHTAQCQHIPSATCKNGKCACRDQQIIVDGNCIDFHRSETVILNCGEANYIIKDGKCIVGIGASCSNDTMCGIDHSTCVRPIFVGKKNSLKDYNYCSCQMEYVHVNGECLKIATKYEDQCESDEQCFPLSHDLKCINGNCVCATSHHKCIDVFTKVQNPEKHNAKGSYTVFKSDKRLRQFRNDQYLNDYPGFCCIYITKPVLNASEI</sequence>
<proteinExistence type="predicted"/>
<evidence type="ECO:0000313" key="4">
    <source>
        <dbReference type="EMBL" id="SSX31224.1"/>
    </source>
</evidence>
<reference evidence="4" key="2">
    <citation type="submission" date="2018-07" db="EMBL/GenBank/DDBJ databases">
        <authorList>
            <person name="Quirk P.G."/>
            <person name="Krulwich T.A."/>
        </authorList>
    </citation>
    <scope>NUCLEOTIDE SEQUENCE</scope>
</reference>